<keyword evidence="3" id="KW-0223">Dioxygenase</keyword>
<evidence type="ECO:0000256" key="2">
    <source>
        <dbReference type="ARBA" id="ARBA00023004"/>
    </source>
</evidence>
<gene>
    <name evidence="3" type="ORF">B9G39_23270</name>
</gene>
<dbReference type="Gene3D" id="2.60.120.620">
    <property type="entry name" value="q2cbj1_9rhob like domain"/>
    <property type="match status" value="1"/>
</dbReference>
<organism evidence="3 4">
    <name type="scientific">Zooshikella ganghwensis</name>
    <dbReference type="NCBI Taxonomy" id="202772"/>
    <lineage>
        <taxon>Bacteria</taxon>
        <taxon>Pseudomonadati</taxon>
        <taxon>Pseudomonadota</taxon>
        <taxon>Gammaproteobacteria</taxon>
        <taxon>Oceanospirillales</taxon>
        <taxon>Zooshikellaceae</taxon>
        <taxon>Zooshikella</taxon>
    </lineage>
</organism>
<keyword evidence="1" id="KW-0479">Metal-binding</keyword>
<evidence type="ECO:0000313" key="4">
    <source>
        <dbReference type="Proteomes" id="UP000257039"/>
    </source>
</evidence>
<reference evidence="3 4" key="1">
    <citation type="submission" date="2017-04" db="EMBL/GenBank/DDBJ databases">
        <title>Draft genome sequence of Zooshikella ganghwensis VG4 isolated from Red Sea sediments.</title>
        <authorList>
            <person name="Rehman Z."/>
            <person name="Alam I."/>
            <person name="Kamau A."/>
            <person name="Bajic V."/>
            <person name="Leiknes T."/>
        </authorList>
    </citation>
    <scope>NUCLEOTIDE SEQUENCE [LARGE SCALE GENOMIC DNA]</scope>
    <source>
        <strain evidence="3 4">VG4</strain>
    </source>
</reference>
<evidence type="ECO:0000256" key="1">
    <source>
        <dbReference type="ARBA" id="ARBA00022723"/>
    </source>
</evidence>
<sequence length="290" mass="32763">MSVKLKDLSAIDQRLIQANQQITAEQKADYVRDGYLVLNEFASSLECLTLKQVIQSYLKQVNSEQVIFSTQDQCHCEQQYFLESGNQIRCFYEKNIRQVDNVRAVNKVGHALHAKDAVFKRWSTSPNITRLAYDLGMKKPAIIQSMYILKQPFVGGEVTCHQDATFLYSSPVTVTGFWLALEDATVENGCLFAIPGGHQFELSQRLVRKSNDQVCMQRLAEPQWDIKEAIPLEVKQGTLIVLHGLLPHYSPANNSPVSRHAYAIHAVDLASEFSSDNWLNNPCIEVLGNF</sequence>
<dbReference type="PANTHER" id="PTHR20883">
    <property type="entry name" value="PHYTANOYL-COA DIOXYGENASE DOMAIN CONTAINING 1"/>
    <property type="match status" value="1"/>
</dbReference>
<protein>
    <submittedName>
        <fullName evidence="3">Phytanoyl-CoA dioxygenase family protein</fullName>
    </submittedName>
</protein>
<dbReference type="PANTHER" id="PTHR20883:SF15">
    <property type="entry name" value="PHYTANOYL-COA DIOXYGENASE DOMAIN-CONTAINING PROTEIN 1"/>
    <property type="match status" value="1"/>
</dbReference>
<dbReference type="GO" id="GO:0005506">
    <property type="term" value="F:iron ion binding"/>
    <property type="evidence" value="ECO:0007669"/>
    <property type="project" value="UniProtKB-ARBA"/>
</dbReference>
<keyword evidence="2" id="KW-0408">Iron</keyword>
<dbReference type="Pfam" id="PF05721">
    <property type="entry name" value="PhyH"/>
    <property type="match status" value="1"/>
</dbReference>
<comment type="caution">
    <text evidence="3">The sequence shown here is derived from an EMBL/GenBank/DDBJ whole genome shotgun (WGS) entry which is preliminary data.</text>
</comment>
<proteinExistence type="predicted"/>
<evidence type="ECO:0000313" key="3">
    <source>
        <dbReference type="EMBL" id="RDH46133.1"/>
    </source>
</evidence>
<dbReference type="AlphaFoldDB" id="A0A4P9VRE1"/>
<dbReference type="Proteomes" id="UP000257039">
    <property type="component" value="Unassembled WGS sequence"/>
</dbReference>
<accession>A0A4P9VRE1</accession>
<name>A0A4P9VRE1_9GAMM</name>
<dbReference type="SUPFAM" id="SSF51197">
    <property type="entry name" value="Clavaminate synthase-like"/>
    <property type="match status" value="1"/>
</dbReference>
<dbReference type="EMBL" id="NDXW01000001">
    <property type="protein sequence ID" value="RDH46133.1"/>
    <property type="molecule type" value="Genomic_DNA"/>
</dbReference>
<dbReference type="GO" id="GO:0016706">
    <property type="term" value="F:2-oxoglutarate-dependent dioxygenase activity"/>
    <property type="evidence" value="ECO:0007669"/>
    <property type="project" value="UniProtKB-ARBA"/>
</dbReference>
<keyword evidence="4" id="KW-1185">Reference proteome</keyword>
<keyword evidence="3" id="KW-0560">Oxidoreductase</keyword>
<dbReference type="InterPro" id="IPR008775">
    <property type="entry name" value="Phytyl_CoA_dOase-like"/>
</dbReference>